<name>R4KGG2_CLOPA</name>
<gene>
    <name evidence="1" type="ORF">Clopa_3952</name>
</gene>
<accession>R4KGG2</accession>
<dbReference type="HOGENOM" id="CLU_2057322_0_0_9"/>
<dbReference type="PATRIC" id="fig|86416.3.peg.3948"/>
<dbReference type="AlphaFoldDB" id="R4KGG2"/>
<organism evidence="1 2">
    <name type="scientific">Clostridium pasteurianum BC1</name>
    <dbReference type="NCBI Taxonomy" id="86416"/>
    <lineage>
        <taxon>Bacteria</taxon>
        <taxon>Bacillati</taxon>
        <taxon>Bacillota</taxon>
        <taxon>Clostridia</taxon>
        <taxon>Eubacteriales</taxon>
        <taxon>Clostridiaceae</taxon>
        <taxon>Clostridium</taxon>
    </lineage>
</organism>
<evidence type="ECO:0000313" key="2">
    <source>
        <dbReference type="Proteomes" id="UP000013523"/>
    </source>
</evidence>
<reference evidence="1 2" key="1">
    <citation type="submission" date="2012-01" db="EMBL/GenBank/DDBJ databases">
        <title>Complete sequence of chromosome of Clostridium pasteurianum BC1.</title>
        <authorList>
            <consortium name="US DOE Joint Genome Institute"/>
            <person name="Lucas S."/>
            <person name="Han J."/>
            <person name="Lapidus A."/>
            <person name="Cheng J.-F."/>
            <person name="Goodwin L."/>
            <person name="Pitluck S."/>
            <person name="Peters L."/>
            <person name="Mikhailova N."/>
            <person name="Teshima H."/>
            <person name="Detter J.C."/>
            <person name="Han C."/>
            <person name="Tapia R."/>
            <person name="Land M."/>
            <person name="Hauser L."/>
            <person name="Kyrpides N."/>
            <person name="Ivanova N."/>
            <person name="Pagani I."/>
            <person name="Dunn J."/>
            <person name="Taghavi S."/>
            <person name="Francis A."/>
            <person name="van der Lelie D."/>
            <person name="Woyke T."/>
        </authorList>
    </citation>
    <scope>NUCLEOTIDE SEQUENCE [LARGE SCALE GENOMIC DNA]</scope>
    <source>
        <strain evidence="1 2">BC1</strain>
    </source>
</reference>
<proteinExistence type="predicted"/>
<dbReference type="KEGG" id="cpas:Clopa_3952"/>
<dbReference type="Proteomes" id="UP000013523">
    <property type="component" value="Chromosome"/>
</dbReference>
<sequence length="119" mass="13116">MLLIGLVVMISSFMLASAIGIITSVSEPMNKLIEEAKAPLLFMTVNKNETMDKDLVAAKKAFQKDSRVSEVRIIDNLVIGSGKIKAGDKYMGTASNIFLNYKEGDFGFPKFMEECNKKS</sequence>
<keyword evidence="2" id="KW-1185">Reference proteome</keyword>
<evidence type="ECO:0000313" key="1">
    <source>
        <dbReference type="EMBL" id="AGK98700.1"/>
    </source>
</evidence>
<dbReference type="EMBL" id="CP003261">
    <property type="protein sequence ID" value="AGK98700.1"/>
    <property type="molecule type" value="Genomic_DNA"/>
</dbReference>
<protein>
    <submittedName>
        <fullName evidence="1">Uncharacterized protein</fullName>
    </submittedName>
</protein>